<dbReference type="EC" id="2.4.1.173" evidence="3"/>
<dbReference type="SUPFAM" id="SSF53756">
    <property type="entry name" value="UDP-Glycosyltransferase/glycogen phosphorylase"/>
    <property type="match status" value="1"/>
</dbReference>
<gene>
    <name evidence="3" type="ORF">FHS68_001709</name>
</gene>
<dbReference type="PANTHER" id="PTHR48050:SF13">
    <property type="entry name" value="STEROL 3-BETA-GLUCOSYLTRANSFERASE UGT80A2"/>
    <property type="match status" value="1"/>
</dbReference>
<evidence type="ECO:0000259" key="1">
    <source>
        <dbReference type="Pfam" id="PF03033"/>
    </source>
</evidence>
<protein>
    <submittedName>
        <fullName evidence="3">Sterol 3beta-glucosyltransferase</fullName>
        <ecNumber evidence="3">2.4.1.173</ecNumber>
    </submittedName>
</protein>
<evidence type="ECO:0000313" key="3">
    <source>
        <dbReference type="EMBL" id="NIJ52539.1"/>
    </source>
</evidence>
<accession>A0ABX0UKK3</accession>
<dbReference type="InterPro" id="IPR002213">
    <property type="entry name" value="UDP_glucos_trans"/>
</dbReference>
<feature type="domain" description="Glycosyltransferase family 28 N-terminal" evidence="1">
    <location>
        <begin position="3"/>
        <end position="80"/>
    </location>
</feature>
<dbReference type="Pfam" id="PF04101">
    <property type="entry name" value="Glyco_tran_28_C"/>
    <property type="match status" value="1"/>
</dbReference>
<dbReference type="EMBL" id="JAASQJ010000002">
    <property type="protein sequence ID" value="NIJ52539.1"/>
    <property type="molecule type" value="Genomic_DNA"/>
</dbReference>
<dbReference type="InterPro" id="IPR007235">
    <property type="entry name" value="Glyco_trans_28_C"/>
</dbReference>
<dbReference type="Proteomes" id="UP001179181">
    <property type="component" value="Unassembled WGS sequence"/>
</dbReference>
<organism evidence="3 4">
    <name type="scientific">Dyadobacter arcticus</name>
    <dbReference type="NCBI Taxonomy" id="1078754"/>
    <lineage>
        <taxon>Bacteria</taxon>
        <taxon>Pseudomonadati</taxon>
        <taxon>Bacteroidota</taxon>
        <taxon>Cytophagia</taxon>
        <taxon>Cytophagales</taxon>
        <taxon>Spirosomataceae</taxon>
        <taxon>Dyadobacter</taxon>
    </lineage>
</organism>
<keyword evidence="3" id="KW-0808">Transferase</keyword>
<feature type="domain" description="Glycosyl transferase family 28 C-terminal" evidence="2">
    <location>
        <begin position="262"/>
        <end position="386"/>
    </location>
</feature>
<comment type="caution">
    <text evidence="3">The sequence shown here is derived from an EMBL/GenBank/DDBJ whole genome shotgun (WGS) entry which is preliminary data.</text>
</comment>
<dbReference type="RefSeq" id="WP_167269083.1">
    <property type="nucleotide sequence ID" value="NZ_JAASQJ010000002.1"/>
</dbReference>
<dbReference type="CDD" id="cd03784">
    <property type="entry name" value="GT1_Gtf-like"/>
    <property type="match status" value="1"/>
</dbReference>
<proteinExistence type="predicted"/>
<evidence type="ECO:0000259" key="2">
    <source>
        <dbReference type="Pfam" id="PF04101"/>
    </source>
</evidence>
<dbReference type="InterPro" id="IPR004276">
    <property type="entry name" value="GlycoTrans_28_N"/>
</dbReference>
<sequence length="411" mass="46132">MKIALLTLGTRGDVQPYAVLGEALQRRGHEVVLSTARNFESLARSYKLDFEPVDADFQALLDSEEGKQMMKNPILAQRNFGRWVHPMIQSALDTFYKVSLQSDKILFHGKTLAGFFADQFPNKMIRANVIPAFEPTAEFVNPVLSGVGLPSMLNKFSYKLTEFSYRMMHKPVLKFRQENGLSSLTEGYKELPSIYGVSHHFLKEPGDYPANSHFTGFWYGESPATLSPDVMKFLQEGSPPLLVTFGSMPLATKLNMQQAMIQLAEKLNTRIIIVKGWGFENTGDLKEYKSIKIIESAPYEKLLPLVKAVIHHGGIGTMAECLRAGKPFLTCPVLYPMGDQHFWGQLAFQKGCALKPIPLKKITQDQLITAGYELLTKPNLYNNSRRMADLLHTENGIDNAIELIEKPILST</sequence>
<keyword evidence="3" id="KW-0328">Glycosyltransferase</keyword>
<name>A0ABX0UKK3_9BACT</name>
<dbReference type="Pfam" id="PF03033">
    <property type="entry name" value="Glyco_transf_28"/>
    <property type="match status" value="1"/>
</dbReference>
<dbReference type="InterPro" id="IPR050426">
    <property type="entry name" value="Glycosyltransferase_28"/>
</dbReference>
<evidence type="ECO:0000313" key="4">
    <source>
        <dbReference type="Proteomes" id="UP001179181"/>
    </source>
</evidence>
<reference evidence="3 4" key="1">
    <citation type="submission" date="2020-03" db="EMBL/GenBank/DDBJ databases">
        <title>Genomic Encyclopedia of Type Strains, Phase IV (KMG-IV): sequencing the most valuable type-strain genomes for metagenomic binning, comparative biology and taxonomic classification.</title>
        <authorList>
            <person name="Goeker M."/>
        </authorList>
    </citation>
    <scope>NUCLEOTIDE SEQUENCE [LARGE SCALE GENOMIC DNA]</scope>
    <source>
        <strain evidence="3 4">DSM 102865</strain>
    </source>
</reference>
<dbReference type="GO" id="GO:0016906">
    <property type="term" value="F:sterol 3-beta-glucosyltransferase activity"/>
    <property type="evidence" value="ECO:0007669"/>
    <property type="project" value="UniProtKB-EC"/>
</dbReference>
<dbReference type="Gene3D" id="3.40.50.2000">
    <property type="entry name" value="Glycogen Phosphorylase B"/>
    <property type="match status" value="2"/>
</dbReference>
<keyword evidence="4" id="KW-1185">Reference proteome</keyword>
<dbReference type="PANTHER" id="PTHR48050">
    <property type="entry name" value="STEROL 3-BETA-GLUCOSYLTRANSFERASE"/>
    <property type="match status" value="1"/>
</dbReference>